<keyword evidence="14" id="KW-1185">Reference proteome</keyword>
<evidence type="ECO:0000256" key="3">
    <source>
        <dbReference type="ARBA" id="ARBA00022538"/>
    </source>
</evidence>
<name>A0A315E2P8_9BURK</name>
<dbReference type="PANTHER" id="PTHR11537">
    <property type="entry name" value="VOLTAGE-GATED POTASSIUM CHANNEL"/>
    <property type="match status" value="1"/>
</dbReference>
<keyword evidence="9 11" id="KW-0472">Membrane</keyword>
<proteinExistence type="predicted"/>
<dbReference type="GO" id="GO:0001508">
    <property type="term" value="P:action potential"/>
    <property type="evidence" value="ECO:0007669"/>
    <property type="project" value="TreeGrafter"/>
</dbReference>
<feature type="transmembrane region" description="Helical" evidence="11">
    <location>
        <begin position="226"/>
        <end position="250"/>
    </location>
</feature>
<evidence type="ECO:0000259" key="12">
    <source>
        <dbReference type="Pfam" id="PF00520"/>
    </source>
</evidence>
<dbReference type="OrthoDB" id="9799090at2"/>
<sequence length="314" mass="35768">MNAPLPIRHRLFLILELKSHKDQKTAWVFSWVLTLMVLCNVVAVVIESVPSIGEQHHQALAWFDTVSMVFFSIEYLLRIWTAAEKNHHANKHASANRRRLRYMFSFHGLVDLLAIVPFFLQYLWPGLDLRFLRVIRVMRILKLSHYSTALEDLIASIYAEKDVFISALYLLALSILITSCLMYYAEHALQPDKFGTIPDAMWWSIVTITTVGYGDATPISVWGKVIGALTALSGVFTVALLTGIVASAFATRVRTQEIEFTTEVEEVLKDGHVSAKERRTIEHLRQEFSLTEDHAKAIVRQIVEEQSLNDKKSV</sequence>
<dbReference type="AlphaFoldDB" id="A0A315E2P8"/>
<dbReference type="PANTHER" id="PTHR11537:SF254">
    <property type="entry name" value="POTASSIUM VOLTAGE-GATED CHANNEL PROTEIN SHAB"/>
    <property type="match status" value="1"/>
</dbReference>
<protein>
    <submittedName>
        <fullName evidence="13">Potassium channel protein</fullName>
    </submittedName>
</protein>
<dbReference type="Gene3D" id="1.10.287.70">
    <property type="match status" value="1"/>
</dbReference>
<evidence type="ECO:0000313" key="13">
    <source>
        <dbReference type="EMBL" id="PUE52086.1"/>
    </source>
</evidence>
<dbReference type="EMBL" id="NESN01000005">
    <property type="protein sequence ID" value="PUE52086.1"/>
    <property type="molecule type" value="Genomic_DNA"/>
</dbReference>
<dbReference type="PRINTS" id="PR00169">
    <property type="entry name" value="KCHANNEL"/>
</dbReference>
<gene>
    <name evidence="13" type="ORF">B9Z37_13530</name>
</gene>
<dbReference type="GO" id="GO:0008076">
    <property type="term" value="C:voltage-gated potassium channel complex"/>
    <property type="evidence" value="ECO:0007669"/>
    <property type="project" value="InterPro"/>
</dbReference>
<keyword evidence="4 11" id="KW-0812">Transmembrane</keyword>
<keyword evidence="6" id="KW-0630">Potassium</keyword>
<evidence type="ECO:0000256" key="8">
    <source>
        <dbReference type="ARBA" id="ARBA00023065"/>
    </source>
</evidence>
<keyword evidence="2" id="KW-0813">Transport</keyword>
<comment type="subcellular location">
    <subcellularLocation>
        <location evidence="1">Membrane</location>
        <topology evidence="1">Multi-pass membrane protein</topology>
    </subcellularLocation>
</comment>
<evidence type="ECO:0000256" key="4">
    <source>
        <dbReference type="ARBA" id="ARBA00022692"/>
    </source>
</evidence>
<evidence type="ECO:0000256" key="6">
    <source>
        <dbReference type="ARBA" id="ARBA00022958"/>
    </source>
</evidence>
<dbReference type="InterPro" id="IPR005821">
    <property type="entry name" value="Ion_trans_dom"/>
</dbReference>
<keyword evidence="8" id="KW-0406">Ion transport</keyword>
<dbReference type="GO" id="GO:0005249">
    <property type="term" value="F:voltage-gated potassium channel activity"/>
    <property type="evidence" value="ECO:0007669"/>
    <property type="project" value="InterPro"/>
</dbReference>
<organism evidence="13 14">
    <name type="scientific">Limnohabitans parvus II-B4</name>
    <dbReference type="NCBI Taxonomy" id="1293052"/>
    <lineage>
        <taxon>Bacteria</taxon>
        <taxon>Pseudomonadati</taxon>
        <taxon>Pseudomonadota</taxon>
        <taxon>Betaproteobacteria</taxon>
        <taxon>Burkholderiales</taxon>
        <taxon>Comamonadaceae</taxon>
        <taxon>Limnohabitans</taxon>
    </lineage>
</organism>
<keyword evidence="7 11" id="KW-1133">Transmembrane helix</keyword>
<feature type="transmembrane region" description="Helical" evidence="11">
    <location>
        <begin position="102"/>
        <end position="124"/>
    </location>
</feature>
<evidence type="ECO:0000256" key="11">
    <source>
        <dbReference type="SAM" id="Phobius"/>
    </source>
</evidence>
<evidence type="ECO:0000313" key="14">
    <source>
        <dbReference type="Proteomes" id="UP000250790"/>
    </source>
</evidence>
<keyword evidence="5" id="KW-0631">Potassium channel</keyword>
<comment type="caution">
    <text evidence="13">The sequence shown here is derived from an EMBL/GenBank/DDBJ whole genome shotgun (WGS) entry which is preliminary data.</text>
</comment>
<dbReference type="InterPro" id="IPR028325">
    <property type="entry name" value="VG_K_chnl"/>
</dbReference>
<evidence type="ECO:0000256" key="10">
    <source>
        <dbReference type="ARBA" id="ARBA00023303"/>
    </source>
</evidence>
<keyword evidence="3" id="KW-0633">Potassium transport</keyword>
<evidence type="ECO:0000256" key="7">
    <source>
        <dbReference type="ARBA" id="ARBA00022989"/>
    </source>
</evidence>
<dbReference type="SUPFAM" id="SSF81324">
    <property type="entry name" value="Voltage-gated potassium channels"/>
    <property type="match status" value="1"/>
</dbReference>
<feature type="transmembrane region" description="Helical" evidence="11">
    <location>
        <begin position="196"/>
        <end position="214"/>
    </location>
</feature>
<feature type="transmembrane region" description="Helical" evidence="11">
    <location>
        <begin position="59"/>
        <end position="81"/>
    </location>
</feature>
<dbReference type="RefSeq" id="WP_108313536.1">
    <property type="nucleotide sequence ID" value="NZ_NESN01000005.1"/>
</dbReference>
<feature type="transmembrane region" description="Helical" evidence="11">
    <location>
        <begin position="26"/>
        <end position="47"/>
    </location>
</feature>
<feature type="domain" description="Ion transport" evidence="12">
    <location>
        <begin position="28"/>
        <end position="254"/>
    </location>
</feature>
<dbReference type="Pfam" id="PF00520">
    <property type="entry name" value="Ion_trans"/>
    <property type="match status" value="1"/>
</dbReference>
<accession>A0A315E2P8</accession>
<dbReference type="Proteomes" id="UP000250790">
    <property type="component" value="Unassembled WGS sequence"/>
</dbReference>
<evidence type="ECO:0000256" key="9">
    <source>
        <dbReference type="ARBA" id="ARBA00023136"/>
    </source>
</evidence>
<evidence type="ECO:0000256" key="2">
    <source>
        <dbReference type="ARBA" id="ARBA00022448"/>
    </source>
</evidence>
<keyword evidence="10 13" id="KW-0407">Ion channel</keyword>
<reference evidence="13 14" key="1">
    <citation type="submission" date="2017-04" db="EMBL/GenBank/DDBJ databases">
        <title>Unexpected and diverse lifestyles within the genus Limnohabitans.</title>
        <authorList>
            <person name="Kasalicky V."/>
            <person name="Mehrshad M."/>
            <person name="Andrei S.-A."/>
            <person name="Salcher M."/>
            <person name="Kratochvilova H."/>
            <person name="Simek K."/>
            <person name="Ghai R."/>
        </authorList>
    </citation>
    <scope>NUCLEOTIDE SEQUENCE [LARGE SCALE GENOMIC DNA]</scope>
    <source>
        <strain evidence="13 14">II-B4</strain>
    </source>
</reference>
<feature type="transmembrane region" description="Helical" evidence="11">
    <location>
        <begin position="163"/>
        <end position="184"/>
    </location>
</feature>
<evidence type="ECO:0000256" key="5">
    <source>
        <dbReference type="ARBA" id="ARBA00022826"/>
    </source>
</evidence>
<evidence type="ECO:0000256" key="1">
    <source>
        <dbReference type="ARBA" id="ARBA00004141"/>
    </source>
</evidence>